<organism evidence="3 4">
    <name type="scientific">Sphingomonas ginkgonis</name>
    <dbReference type="NCBI Taxonomy" id="2315330"/>
    <lineage>
        <taxon>Bacteria</taxon>
        <taxon>Pseudomonadati</taxon>
        <taxon>Pseudomonadota</taxon>
        <taxon>Alphaproteobacteria</taxon>
        <taxon>Sphingomonadales</taxon>
        <taxon>Sphingomonadaceae</taxon>
        <taxon>Sphingomonas</taxon>
    </lineage>
</organism>
<dbReference type="Pfam" id="PF13545">
    <property type="entry name" value="HTH_Crp_2"/>
    <property type="match status" value="1"/>
</dbReference>
<evidence type="ECO:0000259" key="2">
    <source>
        <dbReference type="Pfam" id="PF13545"/>
    </source>
</evidence>
<feature type="domain" description="HTH crp-type" evidence="2">
    <location>
        <begin position="101"/>
        <end position="173"/>
    </location>
</feature>
<evidence type="ECO:0000313" key="4">
    <source>
        <dbReference type="Proteomes" id="UP000274661"/>
    </source>
</evidence>
<dbReference type="SUPFAM" id="SSF46785">
    <property type="entry name" value="Winged helix' DNA-binding domain"/>
    <property type="match status" value="1"/>
</dbReference>
<reference evidence="3 4" key="1">
    <citation type="submission" date="2018-12" db="EMBL/GenBank/DDBJ databases">
        <title>Sphingomonas sp. HMF7854 Genome sequencing and assembly.</title>
        <authorList>
            <person name="Cha I."/>
            <person name="Kang H."/>
            <person name="Kim H."/>
            <person name="Kang J."/>
            <person name="Joh K."/>
        </authorList>
    </citation>
    <scope>NUCLEOTIDE SEQUENCE [LARGE SCALE GENOMIC DNA]</scope>
    <source>
        <strain evidence="3 4">HMF7854</strain>
    </source>
</reference>
<accession>A0A429VBC0</accession>
<dbReference type="AlphaFoldDB" id="A0A429VBC0"/>
<dbReference type="GO" id="GO:0006355">
    <property type="term" value="P:regulation of DNA-templated transcription"/>
    <property type="evidence" value="ECO:0007669"/>
    <property type="project" value="InterPro"/>
</dbReference>
<dbReference type="InterPro" id="IPR036390">
    <property type="entry name" value="WH_DNA-bd_sf"/>
</dbReference>
<dbReference type="Proteomes" id="UP000274661">
    <property type="component" value="Unassembled WGS sequence"/>
</dbReference>
<dbReference type="RefSeq" id="WP_126719120.1">
    <property type="nucleotide sequence ID" value="NZ_RWJF01000001.1"/>
</dbReference>
<name>A0A429VBC0_9SPHN</name>
<evidence type="ECO:0000313" key="3">
    <source>
        <dbReference type="EMBL" id="RST31293.1"/>
    </source>
</evidence>
<gene>
    <name evidence="3" type="ORF">HMF7854_10940</name>
</gene>
<dbReference type="InterPro" id="IPR036388">
    <property type="entry name" value="WH-like_DNA-bd_sf"/>
</dbReference>
<feature type="region of interest" description="Disordered" evidence="1">
    <location>
        <begin position="176"/>
        <end position="195"/>
    </location>
</feature>
<dbReference type="OrthoDB" id="7772718at2"/>
<proteinExistence type="predicted"/>
<keyword evidence="4" id="KW-1185">Reference proteome</keyword>
<dbReference type="InterPro" id="IPR012318">
    <property type="entry name" value="HTH_CRP"/>
</dbReference>
<dbReference type="Gene3D" id="1.10.10.10">
    <property type="entry name" value="Winged helix-like DNA-binding domain superfamily/Winged helix DNA-binding domain"/>
    <property type="match status" value="1"/>
</dbReference>
<dbReference type="EMBL" id="RWJF01000001">
    <property type="protein sequence ID" value="RST31293.1"/>
    <property type="molecule type" value="Genomic_DNA"/>
</dbReference>
<dbReference type="GO" id="GO:0003677">
    <property type="term" value="F:DNA binding"/>
    <property type="evidence" value="ECO:0007669"/>
    <property type="project" value="InterPro"/>
</dbReference>
<comment type="caution">
    <text evidence="3">The sequence shown here is derived from an EMBL/GenBank/DDBJ whole genome shotgun (WGS) entry which is preliminary data.</text>
</comment>
<evidence type="ECO:0000256" key="1">
    <source>
        <dbReference type="SAM" id="MobiDB-lite"/>
    </source>
</evidence>
<sequence length="195" mass="21407">MRLPTLASLPEGAFALTEPKRLIFLFLMPGDFIIPGLFELECCDLIALTALRTADASPLLQCEDGSTARTTALIRQSGRYYRLFLLDHLTRLTGGDTARAVAHMLYEFYVRAGSSGACAEGQFHLPIGQRVINRALGRSSVEVNKVISLFQTEGLLDVGYDWIKVCEPDGLRRRAGKTHSLDRPARPNTAVDVAA</sequence>
<protein>
    <submittedName>
        <fullName evidence="3">Crp/Fnr family transcriptional regulator</fullName>
    </submittedName>
</protein>